<dbReference type="STRING" id="273068.TTE2356"/>
<proteinExistence type="predicted"/>
<dbReference type="SMART" id="SM00245">
    <property type="entry name" value="TSPc"/>
    <property type="match status" value="1"/>
</dbReference>
<dbReference type="Gene3D" id="3.90.226.10">
    <property type="entry name" value="2-enoyl-CoA Hydratase, Chain A, domain 1"/>
    <property type="match status" value="1"/>
</dbReference>
<evidence type="ECO:0000313" key="3">
    <source>
        <dbReference type="EMBL" id="AAM25495.1"/>
    </source>
</evidence>
<protein>
    <submittedName>
        <fullName evidence="3">Periplasmic protease</fullName>
    </submittedName>
</protein>
<keyword evidence="3" id="KW-0645">Protease</keyword>
<dbReference type="OrthoDB" id="1653205at2"/>
<keyword evidence="3" id="KW-0378">Hydrolase</keyword>
<keyword evidence="1" id="KW-1133">Transmembrane helix</keyword>
<dbReference type="PANTHER" id="PTHR32060:SF30">
    <property type="entry name" value="CARBOXY-TERMINAL PROCESSING PROTEASE CTPA"/>
    <property type="match status" value="1"/>
</dbReference>
<dbReference type="InterPro" id="IPR005151">
    <property type="entry name" value="Tail-specific_protease"/>
</dbReference>
<dbReference type="Proteomes" id="UP000000555">
    <property type="component" value="Chromosome"/>
</dbReference>
<dbReference type="SUPFAM" id="SSF52096">
    <property type="entry name" value="ClpP/crotonase"/>
    <property type="match status" value="1"/>
</dbReference>
<dbReference type="EMBL" id="AE008691">
    <property type="protein sequence ID" value="AAM25495.1"/>
    <property type="molecule type" value="Genomic_DNA"/>
</dbReference>
<dbReference type="GO" id="GO:0004175">
    <property type="term" value="F:endopeptidase activity"/>
    <property type="evidence" value="ECO:0007669"/>
    <property type="project" value="TreeGrafter"/>
</dbReference>
<dbReference type="GO" id="GO:0006508">
    <property type="term" value="P:proteolysis"/>
    <property type="evidence" value="ECO:0007669"/>
    <property type="project" value="UniProtKB-KW"/>
</dbReference>
<name>Q8R7P6_CALS4</name>
<evidence type="ECO:0000259" key="2">
    <source>
        <dbReference type="SMART" id="SM00245"/>
    </source>
</evidence>
<dbReference type="GO" id="GO:0030288">
    <property type="term" value="C:outer membrane-bounded periplasmic space"/>
    <property type="evidence" value="ECO:0007669"/>
    <property type="project" value="TreeGrafter"/>
</dbReference>
<dbReference type="AlphaFoldDB" id="Q8R7P6"/>
<dbReference type="Gene3D" id="3.30.750.44">
    <property type="match status" value="1"/>
</dbReference>
<evidence type="ECO:0000313" key="4">
    <source>
        <dbReference type="Proteomes" id="UP000000555"/>
    </source>
</evidence>
<dbReference type="GO" id="GO:0007165">
    <property type="term" value="P:signal transduction"/>
    <property type="evidence" value="ECO:0007669"/>
    <property type="project" value="TreeGrafter"/>
</dbReference>
<keyword evidence="4" id="KW-1185">Reference proteome</keyword>
<dbReference type="GO" id="GO:0008236">
    <property type="term" value="F:serine-type peptidase activity"/>
    <property type="evidence" value="ECO:0007669"/>
    <property type="project" value="InterPro"/>
</dbReference>
<dbReference type="eggNOG" id="COG0793">
    <property type="taxonomic scope" value="Bacteria"/>
</dbReference>
<gene>
    <name evidence="3" type="primary">Prc2</name>
    <name evidence="3" type="ordered locus">TTE2356</name>
</gene>
<dbReference type="PANTHER" id="PTHR32060">
    <property type="entry name" value="TAIL-SPECIFIC PROTEASE"/>
    <property type="match status" value="1"/>
</dbReference>
<keyword evidence="1" id="KW-0812">Transmembrane</keyword>
<accession>Q8R7P6</accession>
<dbReference type="KEGG" id="tte:TTE2356"/>
<evidence type="ECO:0000256" key="1">
    <source>
        <dbReference type="SAM" id="Phobius"/>
    </source>
</evidence>
<keyword evidence="1" id="KW-0472">Membrane</keyword>
<organism evidence="3 4">
    <name type="scientific">Caldanaerobacter subterraneus subsp. tengcongensis (strain DSM 15242 / JCM 11007 / NBRC 100824 / MB4)</name>
    <name type="common">Thermoanaerobacter tengcongensis</name>
    <dbReference type="NCBI Taxonomy" id="273068"/>
    <lineage>
        <taxon>Bacteria</taxon>
        <taxon>Bacillati</taxon>
        <taxon>Bacillota</taxon>
        <taxon>Clostridia</taxon>
        <taxon>Thermoanaerobacterales</taxon>
        <taxon>Thermoanaerobacteraceae</taxon>
        <taxon>Caldanaerobacter</taxon>
    </lineage>
</organism>
<dbReference type="InterPro" id="IPR029045">
    <property type="entry name" value="ClpP/crotonase-like_dom_sf"/>
</dbReference>
<feature type="domain" description="Tail specific protease" evidence="2">
    <location>
        <begin position="265"/>
        <end position="500"/>
    </location>
</feature>
<dbReference type="HOGENOM" id="CLU_040161_0_0_9"/>
<sequence length="539" mass="62589">MFRKRIIKIVLAVIMVIGAAFFLSYMIFYNPSYSYSEVYNKYYKNLKDIDLAKGLTAEQKLEDFEYLYNTLQKNFPFFEMGKRKTGFDWLSHKEEFEKRIRETKNNVEFYNEIKRMVTLLQVAHARLVSPELFEKFQKAFNEVVKSEEKQLDPLTNSIIIKNYEYWKQTIKETTYILPIVFSYIEGKYVAIPYNKNESLEEYGVPEGSILLKVNELAADEYAKSLMDKAFLNYDFKRNKIVKYKLYVFADSLEDTIKLTFLSPKGEEIEKTLQPIEVKINQSMLDNKLPLVKGMLVKGKVAYLKIPEMKMSQNDIKKDGKEIYSFFKEIKDYPYLIIDIRGNGGGNVMYWIENIVKPLTDKKIAYKAYTVVKNYDIKYTKTLDKLPKGKNYPPELKDDFGYFAEISYTVTPKNYVGFKGKIYLLTDAGVYSAAEGFASFAKATKWATVVGTPTSGGLGFNPDLLVLPNSGLIIRYPNNMALNPDGTANEEVGTQPDIYVEESYDDFVNYLKDREKIDENNILDMVKYDTVLKRILEMVR</sequence>
<dbReference type="CDD" id="cd07563">
    <property type="entry name" value="Peptidase_S41_IRBP"/>
    <property type="match status" value="1"/>
</dbReference>
<feature type="transmembrane region" description="Helical" evidence="1">
    <location>
        <begin position="7"/>
        <end position="28"/>
    </location>
</feature>
<dbReference type="RefSeq" id="WP_011026396.1">
    <property type="nucleotide sequence ID" value="NC_003869.1"/>
</dbReference>
<reference evidence="3 4" key="1">
    <citation type="journal article" date="2002" name="Genome Res.">
        <title>A complete sequence of the T. tengcongensis genome.</title>
        <authorList>
            <person name="Bao Q."/>
            <person name="Tian Y."/>
            <person name="Li W."/>
            <person name="Xu Z."/>
            <person name="Xuan Z."/>
            <person name="Hu S."/>
            <person name="Dong W."/>
            <person name="Yang J."/>
            <person name="Chen Y."/>
            <person name="Xue Y."/>
            <person name="Xu Y."/>
            <person name="Lai X."/>
            <person name="Huang L."/>
            <person name="Dong X."/>
            <person name="Ma Y."/>
            <person name="Ling L."/>
            <person name="Tan H."/>
            <person name="Chen R."/>
            <person name="Wang J."/>
            <person name="Yu J."/>
            <person name="Yang H."/>
        </authorList>
    </citation>
    <scope>NUCLEOTIDE SEQUENCE [LARGE SCALE GENOMIC DNA]</scope>
    <source>
        <strain evidence="4">DSM 15242 / JCM 11007 / NBRC 100824 / MB4</strain>
    </source>
</reference>
<dbReference type="Pfam" id="PF03572">
    <property type="entry name" value="Peptidase_S41"/>
    <property type="match status" value="1"/>
</dbReference>